<feature type="transmembrane region" description="Helical" evidence="8">
    <location>
        <begin position="784"/>
        <end position="806"/>
    </location>
</feature>
<keyword evidence="7 8" id="KW-0472">Membrane</keyword>
<feature type="transmembrane region" description="Helical" evidence="8">
    <location>
        <begin position="884"/>
        <end position="902"/>
    </location>
</feature>
<dbReference type="GO" id="GO:0016020">
    <property type="term" value="C:membrane"/>
    <property type="evidence" value="ECO:0007669"/>
    <property type="project" value="UniProtKB-SubCell"/>
</dbReference>
<keyword evidence="4" id="KW-0547">Nucleotide-binding</keyword>
<keyword evidence="5" id="KW-0067">ATP-binding</keyword>
<comment type="subcellular location">
    <subcellularLocation>
        <location evidence="1">Membrane</location>
        <topology evidence="1">Multi-pass membrane protein</topology>
    </subcellularLocation>
</comment>
<evidence type="ECO:0000256" key="5">
    <source>
        <dbReference type="ARBA" id="ARBA00022840"/>
    </source>
</evidence>
<feature type="domain" description="ABC transporter" evidence="9">
    <location>
        <begin position="426"/>
        <end position="649"/>
    </location>
</feature>
<accession>A0A9N9XK95</accession>
<sequence>MDDGNHDELKNKGKHPQLSSNFLSNLFFCWGLKIFYKGWNKELNQDDLYKPFEEHESQHLGDQLESLWKLEKIEHSHPCLLRPLWKLFKKDVIIHAFWAFVLEFILKMSQPLLLGKLIEFYNPDQTTISSLEGYLYSLCIVLSSFLYVLVCHWYHLSLQHLGMKIRIACCSLIYRKSLRLSKKALVNTTIGQMINLLSNDVNRFDNIFRYIHYLWVGPLESLVIMYLIYEVSGFTGLSGFIILLLFIPFQMFMGKLTTNFRQKTAVKTDERVLLMSEIICGIQVIKMYTWEKAFSQLVENVRNSEINQIRLLSYIRALHMSFNKFITRAAVFLCIIVYTYKGNKLNAGYVYVISSFYNILKQSISNDFPQAIGQSAEALVSVSRIEEFLQFDEVYPDANRDPYVSKKHNTSTPLIHSSAKKKSVGIYLENICAKWIDTQEDNTLHNINFNVGPQQLVVVVGAVGSGKTSLLHTVMKELPICRGKKDIVGKISYASQEPWLFTGTVKQNILFGETWDAKKYERVIKVCALERDLSMLSQGDRSLVGDRGVTLSGGQRARINLARAIYKEADIYILDDPLSAVDTHVGKQIFEDCISGYLRSKCTLLVTHQLQYLKNVDRIFLMERGTIVSSGNYKEMSESPGEFAKLLKHHVEDEECDDTIDEESSDCTFDSTSIEEPMVAKEEAHVQISSSKVYFRYLKYGGGWCYGIYLMILFVLTQFTASGSDYFVKEWVDFEQNRYKNNETNRLLLEALADDVKMEENYPKLFNIQSPIESTILTSSTRCIYIYSVIIASVIVFTIVRSITFYKMCLKASVRLHNTMFNKVCNGTMFFFNTHPSGRILNRFSKDIGCIDEMLPNYLVDTIQIALNVLAVNIIVIATVKTWFLLPTLIIGTIFYLFKIVYVSSSRNLKRMEATTRSPVFSHIHASLQGLTTVRAFEAQTILKQEFDKHQDLHSSAYYLFLCCNRTFGFWLDLLCVVYIGIVTFSFNVFGNAYGGMVGLAITQAISLTGMFQWGMRQWSELDNSMTSVERVLEYTDITQEIHNHKKEPPKRWPEHGLLEFQSVYLRYATNLPYVLNNLTFKIKPKEKVGIVGRTGAGKSTLISALFRLTNIEGKILIDGICTSDIPLKTIRSKIAIIPQEPVLFSGTLRANLDPLCEYTDWDLWKALDEVALKEVVSEMEMGLDSKISEGGSNFSLGQRQLICLARAIIKQNKILVLDEATANVDPKTDALIQSTIRSKFANCTVLTIAHRLHTVMDSDKVLVMDAGSAVEFNHPHILLQNPEGIFYSLVKQTGKSMAENLSKIAEQSYNYLNSC</sequence>
<keyword evidence="3 8" id="KW-0812">Transmembrane</keyword>
<dbReference type="InterPro" id="IPR011527">
    <property type="entry name" value="ABC1_TM_dom"/>
</dbReference>
<evidence type="ECO:0000256" key="1">
    <source>
        <dbReference type="ARBA" id="ARBA00004141"/>
    </source>
</evidence>
<evidence type="ECO:0000256" key="3">
    <source>
        <dbReference type="ARBA" id="ARBA00022692"/>
    </source>
</evidence>
<keyword evidence="12" id="KW-1185">Reference proteome</keyword>
<reference evidence="11" key="1">
    <citation type="submission" date="2022-01" db="EMBL/GenBank/DDBJ databases">
        <authorList>
            <person name="King R."/>
        </authorList>
    </citation>
    <scope>NUCLEOTIDE SEQUENCE</scope>
</reference>
<dbReference type="SUPFAM" id="SSF90123">
    <property type="entry name" value="ABC transporter transmembrane region"/>
    <property type="match status" value="2"/>
</dbReference>
<evidence type="ECO:0000313" key="11">
    <source>
        <dbReference type="EMBL" id="CAG9854876.1"/>
    </source>
</evidence>
<dbReference type="InterPro" id="IPR003593">
    <property type="entry name" value="AAA+_ATPase"/>
</dbReference>
<dbReference type="Gene3D" id="3.40.50.300">
    <property type="entry name" value="P-loop containing nucleotide triphosphate hydrolases"/>
    <property type="match status" value="2"/>
</dbReference>
<dbReference type="InterPro" id="IPR017871">
    <property type="entry name" value="ABC_transporter-like_CS"/>
</dbReference>
<dbReference type="Gene3D" id="1.20.1560.10">
    <property type="entry name" value="ABC transporter type 1, transmembrane domain"/>
    <property type="match status" value="2"/>
</dbReference>
<name>A0A9N9XK95_PHYSR</name>
<evidence type="ECO:0000256" key="6">
    <source>
        <dbReference type="ARBA" id="ARBA00022989"/>
    </source>
</evidence>
<dbReference type="Pfam" id="PF00664">
    <property type="entry name" value="ABC_membrane"/>
    <property type="match status" value="2"/>
</dbReference>
<dbReference type="FunFam" id="1.20.1560.10:FF:000026">
    <property type="entry name" value="Multidrug resistance-associated protein lethal(2)03659"/>
    <property type="match status" value="1"/>
</dbReference>
<feature type="transmembrane region" description="Helical" evidence="8">
    <location>
        <begin position="210"/>
        <end position="228"/>
    </location>
</feature>
<dbReference type="PANTHER" id="PTHR24223">
    <property type="entry name" value="ATP-BINDING CASSETTE SUB-FAMILY C"/>
    <property type="match status" value="1"/>
</dbReference>
<feature type="transmembrane region" description="Helical" evidence="8">
    <location>
        <begin position="697"/>
        <end position="721"/>
    </location>
</feature>
<dbReference type="PANTHER" id="PTHR24223:SF448">
    <property type="entry name" value="FI20146P1-RELATED"/>
    <property type="match status" value="1"/>
</dbReference>
<dbReference type="CDD" id="cd03250">
    <property type="entry name" value="ABCC_MRP_domain1"/>
    <property type="match status" value="1"/>
</dbReference>
<feature type="domain" description="ABC transporter" evidence="9">
    <location>
        <begin position="1059"/>
        <end position="1292"/>
    </location>
</feature>
<protein>
    <submittedName>
        <fullName evidence="11">Uncharacterized protein</fullName>
    </submittedName>
</protein>
<proteinExistence type="predicted"/>
<dbReference type="FunFam" id="3.40.50.300:FF:000482">
    <property type="entry name" value="Multidrug resistance-associated protein member 4"/>
    <property type="match status" value="1"/>
</dbReference>
<dbReference type="CDD" id="cd03244">
    <property type="entry name" value="ABCC_MRP_domain2"/>
    <property type="match status" value="1"/>
</dbReference>
<gene>
    <name evidence="11" type="ORF">PHYEVI_LOCUS1336</name>
</gene>
<dbReference type="Pfam" id="PF00005">
    <property type="entry name" value="ABC_tran"/>
    <property type="match status" value="2"/>
</dbReference>
<dbReference type="InterPro" id="IPR050173">
    <property type="entry name" value="ABC_transporter_C-like"/>
</dbReference>
<feature type="transmembrane region" description="Helical" evidence="8">
    <location>
        <begin position="968"/>
        <end position="987"/>
    </location>
</feature>
<dbReference type="FunFam" id="3.40.50.300:FF:000163">
    <property type="entry name" value="Multidrug resistance-associated protein member 4"/>
    <property type="match status" value="1"/>
</dbReference>
<dbReference type="InterPro" id="IPR036640">
    <property type="entry name" value="ABC1_TM_sf"/>
</dbReference>
<dbReference type="InterPro" id="IPR027417">
    <property type="entry name" value="P-loop_NTPase"/>
</dbReference>
<dbReference type="SMART" id="SM00382">
    <property type="entry name" value="AAA"/>
    <property type="match status" value="2"/>
</dbReference>
<evidence type="ECO:0000256" key="8">
    <source>
        <dbReference type="SAM" id="Phobius"/>
    </source>
</evidence>
<dbReference type="SUPFAM" id="SSF52540">
    <property type="entry name" value="P-loop containing nucleoside triphosphate hydrolases"/>
    <property type="match status" value="2"/>
</dbReference>
<feature type="transmembrane region" description="Helical" evidence="8">
    <location>
        <begin position="234"/>
        <end position="253"/>
    </location>
</feature>
<feature type="transmembrane region" description="Helical" evidence="8">
    <location>
        <begin position="92"/>
        <end position="114"/>
    </location>
</feature>
<dbReference type="Proteomes" id="UP001153712">
    <property type="component" value="Chromosome 1"/>
</dbReference>
<dbReference type="PROSITE" id="PS50893">
    <property type="entry name" value="ABC_TRANSPORTER_2"/>
    <property type="match status" value="2"/>
</dbReference>
<dbReference type="PROSITE" id="PS00211">
    <property type="entry name" value="ABC_TRANSPORTER_1"/>
    <property type="match status" value="2"/>
</dbReference>
<evidence type="ECO:0000256" key="2">
    <source>
        <dbReference type="ARBA" id="ARBA00022448"/>
    </source>
</evidence>
<dbReference type="InterPro" id="IPR044726">
    <property type="entry name" value="ABCC_6TM_D2"/>
</dbReference>
<feature type="domain" description="ABC transmembrane type-1" evidence="10">
    <location>
        <begin position="710"/>
        <end position="1024"/>
    </location>
</feature>
<organism evidence="11 12">
    <name type="scientific">Phyllotreta striolata</name>
    <name type="common">Striped flea beetle</name>
    <name type="synonym">Crioceris striolata</name>
    <dbReference type="NCBI Taxonomy" id="444603"/>
    <lineage>
        <taxon>Eukaryota</taxon>
        <taxon>Metazoa</taxon>
        <taxon>Ecdysozoa</taxon>
        <taxon>Arthropoda</taxon>
        <taxon>Hexapoda</taxon>
        <taxon>Insecta</taxon>
        <taxon>Pterygota</taxon>
        <taxon>Neoptera</taxon>
        <taxon>Endopterygota</taxon>
        <taxon>Coleoptera</taxon>
        <taxon>Polyphaga</taxon>
        <taxon>Cucujiformia</taxon>
        <taxon>Chrysomeloidea</taxon>
        <taxon>Chrysomelidae</taxon>
        <taxon>Galerucinae</taxon>
        <taxon>Alticini</taxon>
        <taxon>Phyllotreta</taxon>
    </lineage>
</organism>
<keyword evidence="2" id="KW-0813">Transport</keyword>
<evidence type="ECO:0000259" key="9">
    <source>
        <dbReference type="PROSITE" id="PS50893"/>
    </source>
</evidence>
<evidence type="ECO:0000256" key="4">
    <source>
        <dbReference type="ARBA" id="ARBA00022741"/>
    </source>
</evidence>
<dbReference type="GO" id="GO:0016887">
    <property type="term" value="F:ATP hydrolysis activity"/>
    <property type="evidence" value="ECO:0007669"/>
    <property type="project" value="InterPro"/>
</dbReference>
<dbReference type="CDD" id="cd18580">
    <property type="entry name" value="ABC_6TM_ABCC_D2"/>
    <property type="match status" value="1"/>
</dbReference>
<dbReference type="GO" id="GO:0005524">
    <property type="term" value="F:ATP binding"/>
    <property type="evidence" value="ECO:0007669"/>
    <property type="project" value="UniProtKB-KW"/>
</dbReference>
<dbReference type="PROSITE" id="PS50929">
    <property type="entry name" value="ABC_TM1F"/>
    <property type="match status" value="2"/>
</dbReference>
<dbReference type="GO" id="GO:0140359">
    <property type="term" value="F:ABC-type transporter activity"/>
    <property type="evidence" value="ECO:0007669"/>
    <property type="project" value="InterPro"/>
</dbReference>
<keyword evidence="6 8" id="KW-1133">Transmembrane helix</keyword>
<feature type="domain" description="ABC transmembrane type-1" evidence="10">
    <location>
        <begin position="99"/>
        <end position="366"/>
    </location>
</feature>
<evidence type="ECO:0000256" key="7">
    <source>
        <dbReference type="ARBA" id="ARBA00023136"/>
    </source>
</evidence>
<evidence type="ECO:0000313" key="12">
    <source>
        <dbReference type="Proteomes" id="UP001153712"/>
    </source>
</evidence>
<dbReference type="InterPro" id="IPR003439">
    <property type="entry name" value="ABC_transporter-like_ATP-bd"/>
</dbReference>
<evidence type="ECO:0000259" key="10">
    <source>
        <dbReference type="PROSITE" id="PS50929"/>
    </source>
</evidence>
<dbReference type="FunFam" id="1.20.1560.10:FF:000014">
    <property type="entry name" value="Multidrug resistance-associated protein member 4"/>
    <property type="match status" value="1"/>
</dbReference>
<feature type="transmembrane region" description="Helical" evidence="8">
    <location>
        <begin position="134"/>
        <end position="156"/>
    </location>
</feature>
<dbReference type="OrthoDB" id="6500128at2759"/>
<feature type="transmembrane region" description="Helical" evidence="8">
    <location>
        <begin position="858"/>
        <end position="878"/>
    </location>
</feature>
<dbReference type="EMBL" id="OU900094">
    <property type="protein sequence ID" value="CAG9854876.1"/>
    <property type="molecule type" value="Genomic_DNA"/>
</dbReference>